<dbReference type="SUPFAM" id="SSF89095">
    <property type="entry name" value="GatB/YqeY motif"/>
    <property type="match status" value="1"/>
</dbReference>
<accession>A0A095ZBU2</accession>
<dbReference type="AlphaFoldDB" id="A0A095ZBU2"/>
<dbReference type="Gene3D" id="1.10.1510.10">
    <property type="entry name" value="Uncharacterised protein YqeY/AIM41 PF09424, N-terminal domain"/>
    <property type="match status" value="1"/>
</dbReference>
<dbReference type="eggNOG" id="COG1610">
    <property type="taxonomic scope" value="Bacteria"/>
</dbReference>
<dbReference type="InterPro" id="IPR003789">
    <property type="entry name" value="Asn/Gln_tRNA_amidoTrase-B-like"/>
</dbReference>
<sequence>MSELKATIISDMTAAMKARDKATVGALRMLKAAIQTEEVSGSKHELTDAEVLKVIEREIKKRRESAEMYAENGRDELAENERAEAEVFARYQPKQLDDDELAALVDAAIAEACGDEPASMKQMGQVMKAAQAKAAGRVDGKRLSGAVKARLQG</sequence>
<protein>
    <submittedName>
        <fullName evidence="1">Glutamyl-tRNA amidotransferase</fullName>
    </submittedName>
</protein>
<evidence type="ECO:0000313" key="1">
    <source>
        <dbReference type="EMBL" id="KGF16187.1"/>
    </source>
</evidence>
<keyword evidence="1" id="KW-0808">Transferase</keyword>
<dbReference type="GO" id="GO:0016884">
    <property type="term" value="F:carbon-nitrogen ligase activity, with glutamine as amido-N-donor"/>
    <property type="evidence" value="ECO:0007669"/>
    <property type="project" value="InterPro"/>
</dbReference>
<dbReference type="Gene3D" id="1.10.10.410">
    <property type="match status" value="1"/>
</dbReference>
<reference evidence="1 2" key="1">
    <citation type="submission" date="2014-07" db="EMBL/GenBank/DDBJ databases">
        <authorList>
            <person name="McCorrison J."/>
            <person name="Sanka R."/>
            <person name="Torralba M."/>
            <person name="Gillis M."/>
            <person name="Haft D.H."/>
            <person name="Methe B."/>
            <person name="Sutton G."/>
            <person name="Nelson K.E."/>
        </authorList>
    </citation>
    <scope>NUCLEOTIDE SEQUENCE [LARGE SCALE GENOMIC DNA]</scope>
    <source>
        <strain evidence="1 2">DNF00450</strain>
    </source>
</reference>
<evidence type="ECO:0000313" key="2">
    <source>
        <dbReference type="Proteomes" id="UP000029548"/>
    </source>
</evidence>
<dbReference type="InterPro" id="IPR023168">
    <property type="entry name" value="GatB_Yqey_C_2"/>
</dbReference>
<dbReference type="PANTHER" id="PTHR28055">
    <property type="entry name" value="ALTERED INHERITANCE OF MITOCHONDRIA PROTEIN 41, MITOCHONDRIAL"/>
    <property type="match status" value="1"/>
</dbReference>
<dbReference type="EMBL" id="JRNE01000058">
    <property type="protein sequence ID" value="KGF16187.1"/>
    <property type="molecule type" value="Genomic_DNA"/>
</dbReference>
<dbReference type="Proteomes" id="UP000029548">
    <property type="component" value="Unassembled WGS sequence"/>
</dbReference>
<organism evidence="1 2">
    <name type="scientific">Corynebacterium freneyi DNF00450</name>
    <dbReference type="NCBI Taxonomy" id="1287475"/>
    <lineage>
        <taxon>Bacteria</taxon>
        <taxon>Bacillati</taxon>
        <taxon>Actinomycetota</taxon>
        <taxon>Actinomycetes</taxon>
        <taxon>Mycobacteriales</taxon>
        <taxon>Corynebacteriaceae</taxon>
        <taxon>Corynebacterium</taxon>
    </lineage>
</organism>
<name>A0A095ZBU2_9CORY</name>
<dbReference type="Pfam" id="PF09424">
    <property type="entry name" value="YqeY"/>
    <property type="match status" value="1"/>
</dbReference>
<dbReference type="GO" id="GO:0016740">
    <property type="term" value="F:transferase activity"/>
    <property type="evidence" value="ECO:0007669"/>
    <property type="project" value="UniProtKB-KW"/>
</dbReference>
<dbReference type="RefSeq" id="WP_035122636.1">
    <property type="nucleotide sequence ID" value="NZ_JRNE01000058.1"/>
</dbReference>
<dbReference type="PANTHER" id="PTHR28055:SF1">
    <property type="entry name" value="ALTERED INHERITANCE OF MITOCHONDRIA PROTEIN 41, MITOCHONDRIAL"/>
    <property type="match status" value="1"/>
</dbReference>
<proteinExistence type="predicted"/>
<dbReference type="InterPro" id="IPR019004">
    <property type="entry name" value="YqeY/Aim41"/>
</dbReference>
<gene>
    <name evidence="1" type="ORF">HMPREF1650_08715</name>
</gene>
<comment type="caution">
    <text evidence="1">The sequence shown here is derived from an EMBL/GenBank/DDBJ whole genome shotgun (WGS) entry which is preliminary data.</text>
</comment>
<dbReference type="InterPro" id="IPR042184">
    <property type="entry name" value="YqeY/Aim41_N"/>
</dbReference>